<dbReference type="InterPro" id="IPR011009">
    <property type="entry name" value="Kinase-like_dom_sf"/>
</dbReference>
<dbReference type="Gene3D" id="1.10.167.10">
    <property type="entry name" value="Regulator of G-protein Signalling 4, domain 2"/>
    <property type="match status" value="1"/>
</dbReference>
<dbReference type="Proteomes" id="UP000261600">
    <property type="component" value="Unplaced"/>
</dbReference>
<dbReference type="GO" id="GO:0005737">
    <property type="term" value="C:cytoplasm"/>
    <property type="evidence" value="ECO:0007669"/>
    <property type="project" value="TreeGrafter"/>
</dbReference>
<dbReference type="Gene3D" id="1.10.510.10">
    <property type="entry name" value="Transferase(Phosphotransferase) domain 1"/>
    <property type="match status" value="1"/>
</dbReference>
<evidence type="ECO:0000256" key="3">
    <source>
        <dbReference type="ARBA" id="ARBA00022741"/>
    </source>
</evidence>
<evidence type="ECO:0000259" key="6">
    <source>
        <dbReference type="PROSITE" id="PS50011"/>
    </source>
</evidence>
<dbReference type="PANTHER" id="PTHR24355:SF11">
    <property type="entry name" value="RHODOPSIN KINASE GRK1"/>
    <property type="match status" value="1"/>
</dbReference>
<keyword evidence="5" id="KW-0067">ATP-binding</keyword>
<dbReference type="GO" id="GO:0050254">
    <property type="term" value="F:rhodopsin kinase activity"/>
    <property type="evidence" value="ECO:0007669"/>
    <property type="project" value="TreeGrafter"/>
</dbReference>
<evidence type="ECO:0000256" key="1">
    <source>
        <dbReference type="ARBA" id="ARBA00022527"/>
    </source>
</evidence>
<accession>A0A3Q3ISF2</accession>
<evidence type="ECO:0000256" key="2">
    <source>
        <dbReference type="ARBA" id="ARBA00022679"/>
    </source>
</evidence>
<dbReference type="InterPro" id="IPR044926">
    <property type="entry name" value="RGS_subdomain_2"/>
</dbReference>
<evidence type="ECO:0000256" key="5">
    <source>
        <dbReference type="ARBA" id="ARBA00022840"/>
    </source>
</evidence>
<dbReference type="GO" id="GO:0005524">
    <property type="term" value="F:ATP binding"/>
    <property type="evidence" value="ECO:0007669"/>
    <property type="project" value="UniProtKB-KW"/>
</dbReference>
<evidence type="ECO:0000313" key="7">
    <source>
        <dbReference type="Ensembl" id="ENSMALP00000008104.1"/>
    </source>
</evidence>
<dbReference type="AlphaFoldDB" id="A0A3Q3ISF2"/>
<dbReference type="InterPro" id="IPR000719">
    <property type="entry name" value="Prot_kinase_dom"/>
</dbReference>
<evidence type="ECO:0000313" key="8">
    <source>
        <dbReference type="Proteomes" id="UP000261600"/>
    </source>
</evidence>
<dbReference type="PROSITE" id="PS50011">
    <property type="entry name" value="PROTEIN_KINASE_DOM"/>
    <property type="match status" value="1"/>
</dbReference>
<protein>
    <recommendedName>
        <fullName evidence="6">Protein kinase domain-containing protein</fullName>
    </recommendedName>
</protein>
<dbReference type="Pfam" id="PF00069">
    <property type="entry name" value="Pkinase"/>
    <property type="match status" value="1"/>
</dbReference>
<evidence type="ECO:0000256" key="4">
    <source>
        <dbReference type="ARBA" id="ARBA00022777"/>
    </source>
</evidence>
<dbReference type="STRING" id="43700.ENSMALP00000008104"/>
<keyword evidence="4" id="KW-0418">Kinase</keyword>
<keyword evidence="3" id="KW-0547">Nucleotide-binding</keyword>
<dbReference type="Ensembl" id="ENSMALT00000008278.1">
    <property type="protein sequence ID" value="ENSMALP00000008104.1"/>
    <property type="gene ID" value="ENSMALG00000005756.1"/>
</dbReference>
<name>A0A3Q3ISF2_MONAL</name>
<reference evidence="7" key="2">
    <citation type="submission" date="2025-09" db="UniProtKB">
        <authorList>
            <consortium name="Ensembl"/>
        </authorList>
    </citation>
    <scope>IDENTIFICATION</scope>
</reference>
<reference evidence="7" key="1">
    <citation type="submission" date="2025-08" db="UniProtKB">
        <authorList>
            <consortium name="Ensembl"/>
        </authorList>
    </citation>
    <scope>IDENTIFICATION</scope>
</reference>
<proteinExistence type="predicted"/>
<organism evidence="7 8">
    <name type="scientific">Monopterus albus</name>
    <name type="common">Swamp eel</name>
    <dbReference type="NCBI Taxonomy" id="43700"/>
    <lineage>
        <taxon>Eukaryota</taxon>
        <taxon>Metazoa</taxon>
        <taxon>Chordata</taxon>
        <taxon>Craniata</taxon>
        <taxon>Vertebrata</taxon>
        <taxon>Euteleostomi</taxon>
        <taxon>Actinopterygii</taxon>
        <taxon>Neopterygii</taxon>
        <taxon>Teleostei</taxon>
        <taxon>Neoteleostei</taxon>
        <taxon>Acanthomorphata</taxon>
        <taxon>Anabantaria</taxon>
        <taxon>Synbranchiformes</taxon>
        <taxon>Synbranchidae</taxon>
        <taxon>Monopterus</taxon>
    </lineage>
</organism>
<dbReference type="SUPFAM" id="SSF56112">
    <property type="entry name" value="Protein kinase-like (PK-like)"/>
    <property type="match status" value="1"/>
</dbReference>
<dbReference type="GO" id="GO:0009966">
    <property type="term" value="P:regulation of signal transduction"/>
    <property type="evidence" value="ECO:0007669"/>
    <property type="project" value="TreeGrafter"/>
</dbReference>
<keyword evidence="2" id="KW-0808">Transferase</keyword>
<keyword evidence="1" id="KW-0723">Serine/threonine-protein kinase</keyword>
<dbReference type="PANTHER" id="PTHR24355">
    <property type="entry name" value="G PROTEIN-COUPLED RECEPTOR KINASE/RIBOSOMAL PROTEIN S6 KINASE"/>
    <property type="match status" value="1"/>
</dbReference>
<keyword evidence="8" id="KW-1185">Reference proteome</keyword>
<sequence length="150" mass="17348">MSPEMLKGENYDVSVDYYTLGVTLFEFIAAKNPFRNSWEKVRCILFNNFSEHAKSLCEGLLARAVEQRAHPFFSNINWRKLNADLGNWSMLKGWTMLDFFDEFASGNIPIPWQEETIEMGSIPNDLRRESILEQHKSSICLAGQMEKQSC</sequence>
<feature type="domain" description="Protein kinase" evidence="6">
    <location>
        <begin position="1"/>
        <end position="73"/>
    </location>
</feature>